<dbReference type="SUPFAM" id="SSF48403">
    <property type="entry name" value="Ankyrin repeat"/>
    <property type="match status" value="1"/>
</dbReference>
<dbReference type="OrthoDB" id="684759at2759"/>
<evidence type="ECO:0000313" key="5">
    <source>
        <dbReference type="EMBL" id="TVU06185.1"/>
    </source>
</evidence>
<dbReference type="InterPro" id="IPR019734">
    <property type="entry name" value="TPR_rpt"/>
</dbReference>
<dbReference type="Gene3D" id="1.25.40.10">
    <property type="entry name" value="Tetratricopeptide repeat domain"/>
    <property type="match status" value="1"/>
</dbReference>
<dbReference type="PROSITE" id="PS50297">
    <property type="entry name" value="ANK_REP_REGION"/>
    <property type="match status" value="4"/>
</dbReference>
<feature type="repeat" description="ANK" evidence="3">
    <location>
        <begin position="72"/>
        <end position="104"/>
    </location>
</feature>
<dbReference type="InterPro" id="IPR013105">
    <property type="entry name" value="TPR_2"/>
</dbReference>
<dbReference type="PROSITE" id="PS50005">
    <property type="entry name" value="TPR"/>
    <property type="match status" value="1"/>
</dbReference>
<dbReference type="EMBL" id="RWGY01000051">
    <property type="protein sequence ID" value="TVU06185.1"/>
    <property type="molecule type" value="Genomic_DNA"/>
</dbReference>
<evidence type="ECO:0000256" key="4">
    <source>
        <dbReference type="PROSITE-ProRule" id="PRU00339"/>
    </source>
</evidence>
<keyword evidence="3" id="KW-0040">ANK repeat</keyword>
<feature type="repeat" description="ANK" evidence="3">
    <location>
        <begin position="138"/>
        <end position="166"/>
    </location>
</feature>
<reference evidence="5 6" key="1">
    <citation type="journal article" date="2019" name="Sci. Rep.">
        <title>A high-quality genome of Eragrostis curvula grass provides insights into Poaceae evolution and supports new strategies to enhance forage quality.</title>
        <authorList>
            <person name="Carballo J."/>
            <person name="Santos B.A.C.M."/>
            <person name="Zappacosta D."/>
            <person name="Garbus I."/>
            <person name="Selva J.P."/>
            <person name="Gallo C.A."/>
            <person name="Diaz A."/>
            <person name="Albertini E."/>
            <person name="Caccamo M."/>
            <person name="Echenique V."/>
        </authorList>
    </citation>
    <scope>NUCLEOTIDE SEQUENCE [LARGE SCALE GENOMIC DNA]</scope>
    <source>
        <strain evidence="6">cv. Victoria</strain>
        <tissue evidence="5">Leaf</tissue>
    </source>
</reference>
<protein>
    <submittedName>
        <fullName evidence="5">Uncharacterized protein</fullName>
    </submittedName>
</protein>
<evidence type="ECO:0000313" key="6">
    <source>
        <dbReference type="Proteomes" id="UP000324897"/>
    </source>
</evidence>
<evidence type="ECO:0000256" key="3">
    <source>
        <dbReference type="PROSITE-ProRule" id="PRU00023"/>
    </source>
</evidence>
<dbReference type="PROSITE" id="PS50088">
    <property type="entry name" value="ANK_REPEAT"/>
    <property type="match status" value="4"/>
</dbReference>
<dbReference type="InterPro" id="IPR002110">
    <property type="entry name" value="Ankyrin_rpt"/>
</dbReference>
<feature type="repeat" description="TPR" evidence="4">
    <location>
        <begin position="310"/>
        <end position="343"/>
    </location>
</feature>
<comment type="caution">
    <text evidence="5">The sequence shown here is derived from an EMBL/GenBank/DDBJ whole genome shotgun (WGS) entry which is preliminary data.</text>
</comment>
<evidence type="ECO:0000256" key="2">
    <source>
        <dbReference type="ARBA" id="ARBA00022803"/>
    </source>
</evidence>
<organism evidence="5 6">
    <name type="scientific">Eragrostis curvula</name>
    <name type="common">weeping love grass</name>
    <dbReference type="NCBI Taxonomy" id="38414"/>
    <lineage>
        <taxon>Eukaryota</taxon>
        <taxon>Viridiplantae</taxon>
        <taxon>Streptophyta</taxon>
        <taxon>Embryophyta</taxon>
        <taxon>Tracheophyta</taxon>
        <taxon>Spermatophyta</taxon>
        <taxon>Magnoliopsida</taxon>
        <taxon>Liliopsida</taxon>
        <taxon>Poales</taxon>
        <taxon>Poaceae</taxon>
        <taxon>PACMAD clade</taxon>
        <taxon>Chloridoideae</taxon>
        <taxon>Eragrostideae</taxon>
        <taxon>Eragrostidinae</taxon>
        <taxon>Eragrostis</taxon>
    </lineage>
</organism>
<sequence length="375" mass="40373">MATTNPSAVAIKAASEGNLRLLKKVAKEMDLREAKDSNGTNALYFAAAGGHLEVCRFLVEESGLDVNSTTADGYTPILRAANEGKVSVMRYLLDHGGDPAIPDALGFTPLHMAAERGHHEAVELLLSRGVDVDPLNSRLAAPLHSAAMESHDKCLKLLLERGADPNRVFLSVYSPLLMACEARCSLECVKLLVEAGADLNFIMPYGSSPLIAATKEGLTDIVRFLLEAGADPNICDDGPGVGADMKIRGNEAFAKGDYSGAIYFYGLAMFVLPLDATLFANRSLCWLRVGDGNKALSDAKKCREIRPRWSKAWYREGAALMLLKNYKGSAHAFAEALKLDPASDEIKAATLILENCREATEALSCAARSDEQKNP</sequence>
<dbReference type="InterPro" id="IPR051616">
    <property type="entry name" value="Cul2-RING_E3_ligase_SR"/>
</dbReference>
<keyword evidence="6" id="KW-1185">Reference proteome</keyword>
<dbReference type="Gene3D" id="1.25.40.20">
    <property type="entry name" value="Ankyrin repeat-containing domain"/>
    <property type="match status" value="1"/>
</dbReference>
<dbReference type="Gramene" id="TVU06185">
    <property type="protein sequence ID" value="TVU06185"/>
    <property type="gene ID" value="EJB05_49384"/>
</dbReference>
<feature type="repeat" description="ANK" evidence="3">
    <location>
        <begin position="205"/>
        <end position="237"/>
    </location>
</feature>
<gene>
    <name evidence="5" type="ORF">EJB05_49384</name>
</gene>
<dbReference type="SUPFAM" id="SSF48452">
    <property type="entry name" value="TPR-like"/>
    <property type="match status" value="1"/>
</dbReference>
<feature type="repeat" description="ANK" evidence="3">
    <location>
        <begin position="105"/>
        <end position="137"/>
    </location>
</feature>
<accession>A0A5J9T492</accession>
<dbReference type="Pfam" id="PF07719">
    <property type="entry name" value="TPR_2"/>
    <property type="match status" value="1"/>
</dbReference>
<keyword evidence="1" id="KW-0677">Repeat</keyword>
<dbReference type="PANTHER" id="PTHR46224:SF57">
    <property type="entry name" value="ANKYRIN-LIKE PROTEIN"/>
    <property type="match status" value="1"/>
</dbReference>
<dbReference type="Proteomes" id="UP000324897">
    <property type="component" value="Unassembled WGS sequence"/>
</dbReference>
<dbReference type="PRINTS" id="PR01415">
    <property type="entry name" value="ANKYRIN"/>
</dbReference>
<proteinExistence type="predicted"/>
<dbReference type="PANTHER" id="PTHR46224">
    <property type="entry name" value="ANKYRIN REPEAT FAMILY PROTEIN"/>
    <property type="match status" value="1"/>
</dbReference>
<name>A0A5J9T492_9POAL</name>
<dbReference type="SMART" id="SM00028">
    <property type="entry name" value="TPR"/>
    <property type="match status" value="3"/>
</dbReference>
<evidence type="ECO:0000256" key="1">
    <source>
        <dbReference type="ARBA" id="ARBA00022737"/>
    </source>
</evidence>
<dbReference type="AlphaFoldDB" id="A0A5J9T492"/>
<dbReference type="Pfam" id="PF13637">
    <property type="entry name" value="Ank_4"/>
    <property type="match status" value="1"/>
</dbReference>
<keyword evidence="2 4" id="KW-0802">TPR repeat</keyword>
<dbReference type="InterPro" id="IPR036770">
    <property type="entry name" value="Ankyrin_rpt-contain_sf"/>
</dbReference>
<dbReference type="Pfam" id="PF12796">
    <property type="entry name" value="Ank_2"/>
    <property type="match status" value="2"/>
</dbReference>
<dbReference type="InterPro" id="IPR011990">
    <property type="entry name" value="TPR-like_helical_dom_sf"/>
</dbReference>
<dbReference type="SMART" id="SM00248">
    <property type="entry name" value="ANK"/>
    <property type="match status" value="6"/>
</dbReference>